<dbReference type="Gene3D" id="2.60.40.1180">
    <property type="entry name" value="Golgi alpha-mannosidase II"/>
    <property type="match status" value="1"/>
</dbReference>
<evidence type="ECO:0000313" key="4">
    <source>
        <dbReference type="EMBL" id="VAV90436.1"/>
    </source>
</evidence>
<gene>
    <name evidence="4" type="ORF">MNBD_ALPHA02-859</name>
</gene>
<protein>
    <submittedName>
        <fullName evidence="4">Maltodextrin glucosidase</fullName>
        <ecNumber evidence="4">3.2.1.20</ecNumber>
    </submittedName>
</protein>
<name>A0A3B0RP96_9ZZZZ</name>
<dbReference type="InterPro" id="IPR045857">
    <property type="entry name" value="O16G_dom_2"/>
</dbReference>
<keyword evidence="2 4" id="KW-0326">Glycosidase</keyword>
<dbReference type="AlphaFoldDB" id="A0A3B0RP96"/>
<dbReference type="SUPFAM" id="SSF51445">
    <property type="entry name" value="(Trans)glycosidases"/>
    <property type="match status" value="1"/>
</dbReference>
<dbReference type="GO" id="GO:0004556">
    <property type="term" value="F:alpha-amylase activity"/>
    <property type="evidence" value="ECO:0007669"/>
    <property type="project" value="TreeGrafter"/>
</dbReference>
<dbReference type="EC" id="3.2.1.20" evidence="4"/>
<dbReference type="FunFam" id="3.90.400.10:FF:000002">
    <property type="entry name" value="Sucrose isomerase"/>
    <property type="match status" value="1"/>
</dbReference>
<dbReference type="CDD" id="cd11330">
    <property type="entry name" value="AmyAc_OligoGlu"/>
    <property type="match status" value="1"/>
</dbReference>
<dbReference type="Gene3D" id="3.20.20.80">
    <property type="entry name" value="Glycosidases"/>
    <property type="match status" value="1"/>
</dbReference>
<accession>A0A3B0RP96</accession>
<evidence type="ECO:0000256" key="2">
    <source>
        <dbReference type="ARBA" id="ARBA00023295"/>
    </source>
</evidence>
<reference evidence="4" key="1">
    <citation type="submission" date="2018-06" db="EMBL/GenBank/DDBJ databases">
        <authorList>
            <person name="Zhirakovskaya E."/>
        </authorList>
    </citation>
    <scope>NUCLEOTIDE SEQUENCE</scope>
</reference>
<organism evidence="4">
    <name type="scientific">hydrothermal vent metagenome</name>
    <dbReference type="NCBI Taxonomy" id="652676"/>
    <lineage>
        <taxon>unclassified sequences</taxon>
        <taxon>metagenomes</taxon>
        <taxon>ecological metagenomes</taxon>
    </lineage>
</organism>
<proteinExistence type="predicted"/>
<dbReference type="GO" id="GO:0004558">
    <property type="term" value="F:alpha-1,4-glucosidase activity"/>
    <property type="evidence" value="ECO:0007669"/>
    <property type="project" value="UniProtKB-EC"/>
</dbReference>
<keyword evidence="1 4" id="KW-0378">Hydrolase</keyword>
<evidence type="ECO:0000259" key="3">
    <source>
        <dbReference type="SMART" id="SM00642"/>
    </source>
</evidence>
<dbReference type="Gene3D" id="3.90.400.10">
    <property type="entry name" value="Oligo-1,6-glucosidase, Domain 2"/>
    <property type="match status" value="1"/>
</dbReference>
<dbReference type="SMART" id="SM00642">
    <property type="entry name" value="Aamy"/>
    <property type="match status" value="1"/>
</dbReference>
<feature type="domain" description="Glycosyl hydrolase family 13 catalytic" evidence="3">
    <location>
        <begin position="14"/>
        <end position="403"/>
    </location>
</feature>
<dbReference type="InterPro" id="IPR006047">
    <property type="entry name" value="GH13_cat_dom"/>
</dbReference>
<dbReference type="InterPro" id="IPR013780">
    <property type="entry name" value="Glyco_hydro_b"/>
</dbReference>
<dbReference type="PANTHER" id="PTHR10357">
    <property type="entry name" value="ALPHA-AMYLASE FAMILY MEMBER"/>
    <property type="match status" value="1"/>
</dbReference>
<dbReference type="Pfam" id="PF00128">
    <property type="entry name" value="Alpha-amylase"/>
    <property type="match status" value="1"/>
</dbReference>
<dbReference type="GO" id="GO:0009313">
    <property type="term" value="P:oligosaccharide catabolic process"/>
    <property type="evidence" value="ECO:0007669"/>
    <property type="project" value="TreeGrafter"/>
</dbReference>
<evidence type="ECO:0000256" key="1">
    <source>
        <dbReference type="ARBA" id="ARBA00022801"/>
    </source>
</evidence>
<dbReference type="EMBL" id="UOED01000057">
    <property type="protein sequence ID" value="VAV90436.1"/>
    <property type="molecule type" value="Genomic_DNA"/>
</dbReference>
<dbReference type="InterPro" id="IPR017853">
    <property type="entry name" value="GH"/>
</dbReference>
<dbReference type="SUPFAM" id="SSF51011">
    <property type="entry name" value="Glycosyl hydrolase domain"/>
    <property type="match status" value="1"/>
</dbReference>
<dbReference type="PANTHER" id="PTHR10357:SF179">
    <property type="entry name" value="NEUTRAL AND BASIC AMINO ACID TRANSPORT PROTEIN RBAT"/>
    <property type="match status" value="1"/>
</dbReference>
<sequence length="537" mass="61457">MNKISWWDNAVIYQIYPRSLLDSNGDGIGDIPGIIEKLDYISGLGVDAIWISPFFKSPMKDFGYDISDYRVLDPIFGTLDDFDDLIKQAHKRNLKVIIDQVLSHTSDQHAWFQESRQSRDNPKADWYVWADAGENGDVPNNWLAIFGGSAWQWDDSREQYFLHNFLTNQPDLNYHCDDLRRQILEEVEFWLKRGVDGFRLDALNFCYHDKELRDNPFKPLKERRGRGFSPDNPYAAQYHIHDSDQPEILGFLEDLRRLIDRYPGVMTMGEINTENSLKTIANYTAGNKRLNMAYSFELLVDDFSGPHIRETVEKQMAQMNGGTPCWAISNHDVVRVLSRWGGDNPDPEMAKMLTALLCSLPGTICSYQGEELGLTQVNIAQGQLQDPFGIQFWPDFKGRDGCRTPMPWTARKTNAGFTEGTPWLPIPEEHLAHAVDNQEADPNSVLNSFKDFMVWRKQQKMLLHGHIKFMDTDKDILAFTRYDEAHVIYACFNLTAQSKQITLPNHVTACRPSDNPLLSGNQVTLPPYGVFFGQGTA</sequence>